<evidence type="ECO:0000313" key="12">
    <source>
        <dbReference type="Proteomes" id="UP000095009"/>
    </source>
</evidence>
<organism evidence="11 12">
    <name type="scientific">Nadsonia fulvescens var. elongata DSM 6958</name>
    <dbReference type="NCBI Taxonomy" id="857566"/>
    <lineage>
        <taxon>Eukaryota</taxon>
        <taxon>Fungi</taxon>
        <taxon>Dikarya</taxon>
        <taxon>Ascomycota</taxon>
        <taxon>Saccharomycotina</taxon>
        <taxon>Dipodascomycetes</taxon>
        <taxon>Dipodascales</taxon>
        <taxon>Dipodascales incertae sedis</taxon>
        <taxon>Nadsonia</taxon>
    </lineage>
</organism>
<name>A0A1E3PIJ8_9ASCO</name>
<dbReference type="EMBL" id="KV454410">
    <property type="protein sequence ID" value="ODQ65120.1"/>
    <property type="molecule type" value="Genomic_DNA"/>
</dbReference>
<keyword evidence="7 11" id="KW-0378">Hydrolase</keyword>
<feature type="domain" description="Metallo-beta-lactamase" evidence="10">
    <location>
        <begin position="48"/>
        <end position="215"/>
    </location>
</feature>
<dbReference type="STRING" id="857566.A0A1E3PIJ8"/>
<dbReference type="EC" id="3.1.2.6" evidence="5"/>
<evidence type="ECO:0000259" key="10">
    <source>
        <dbReference type="SMART" id="SM00849"/>
    </source>
</evidence>
<evidence type="ECO:0000256" key="9">
    <source>
        <dbReference type="ARBA" id="ARBA00031044"/>
    </source>
</evidence>
<evidence type="ECO:0000256" key="4">
    <source>
        <dbReference type="ARBA" id="ARBA00006759"/>
    </source>
</evidence>
<dbReference type="InterPro" id="IPR035680">
    <property type="entry name" value="Clx_II_MBL"/>
</dbReference>
<dbReference type="AlphaFoldDB" id="A0A1E3PIJ8"/>
<protein>
    <recommendedName>
        <fullName evidence="5">hydroxyacylglutathione hydrolase</fullName>
        <ecNumber evidence="5">3.1.2.6</ecNumber>
    </recommendedName>
    <alternativeName>
        <fullName evidence="9">Glyoxalase II</fullName>
    </alternativeName>
</protein>
<keyword evidence="12" id="KW-1185">Reference proteome</keyword>
<evidence type="ECO:0000256" key="7">
    <source>
        <dbReference type="ARBA" id="ARBA00022801"/>
    </source>
</evidence>
<comment type="similarity">
    <text evidence="4">Belongs to the metallo-beta-lactamase superfamily. Glyoxalase II family.</text>
</comment>
<dbReference type="InterPro" id="IPR001279">
    <property type="entry name" value="Metallo-B-lactamas"/>
</dbReference>
<evidence type="ECO:0000313" key="11">
    <source>
        <dbReference type="EMBL" id="ODQ65120.1"/>
    </source>
</evidence>
<dbReference type="GO" id="GO:0046872">
    <property type="term" value="F:metal ion binding"/>
    <property type="evidence" value="ECO:0007669"/>
    <property type="project" value="UniProtKB-KW"/>
</dbReference>
<dbReference type="CDD" id="cd07723">
    <property type="entry name" value="hydroxyacylglutathione_hydrolase_MBL-fold"/>
    <property type="match status" value="1"/>
</dbReference>
<accession>A0A1E3PIJ8</accession>
<proteinExistence type="inferred from homology"/>
<dbReference type="SMART" id="SM00849">
    <property type="entry name" value="Lactamase_B"/>
    <property type="match status" value="1"/>
</dbReference>
<evidence type="ECO:0000256" key="6">
    <source>
        <dbReference type="ARBA" id="ARBA00022723"/>
    </source>
</evidence>
<evidence type="ECO:0000256" key="8">
    <source>
        <dbReference type="ARBA" id="ARBA00022833"/>
    </source>
</evidence>
<comment type="cofactor">
    <cofactor evidence="2">
        <name>Zn(2+)</name>
        <dbReference type="ChEBI" id="CHEBI:29105"/>
    </cofactor>
</comment>
<dbReference type="Pfam" id="PF16123">
    <property type="entry name" value="HAGH_C"/>
    <property type="match status" value="1"/>
</dbReference>
<dbReference type="PANTHER" id="PTHR11935">
    <property type="entry name" value="BETA LACTAMASE DOMAIN"/>
    <property type="match status" value="1"/>
</dbReference>
<evidence type="ECO:0000256" key="3">
    <source>
        <dbReference type="ARBA" id="ARBA00004963"/>
    </source>
</evidence>
<dbReference type="GO" id="GO:0004416">
    <property type="term" value="F:hydroxyacylglutathione hydrolase activity"/>
    <property type="evidence" value="ECO:0007669"/>
    <property type="project" value="UniProtKB-EC"/>
</dbReference>
<reference evidence="11 12" key="1">
    <citation type="journal article" date="2016" name="Proc. Natl. Acad. Sci. U.S.A.">
        <title>Comparative genomics of biotechnologically important yeasts.</title>
        <authorList>
            <person name="Riley R."/>
            <person name="Haridas S."/>
            <person name="Wolfe K.H."/>
            <person name="Lopes M.R."/>
            <person name="Hittinger C.T."/>
            <person name="Goeker M."/>
            <person name="Salamov A.A."/>
            <person name="Wisecaver J.H."/>
            <person name="Long T.M."/>
            <person name="Calvey C.H."/>
            <person name="Aerts A.L."/>
            <person name="Barry K.W."/>
            <person name="Choi C."/>
            <person name="Clum A."/>
            <person name="Coughlan A.Y."/>
            <person name="Deshpande S."/>
            <person name="Douglass A.P."/>
            <person name="Hanson S.J."/>
            <person name="Klenk H.-P."/>
            <person name="LaButti K.M."/>
            <person name="Lapidus A."/>
            <person name="Lindquist E.A."/>
            <person name="Lipzen A.M."/>
            <person name="Meier-Kolthoff J.P."/>
            <person name="Ohm R.A."/>
            <person name="Otillar R.P."/>
            <person name="Pangilinan J.L."/>
            <person name="Peng Y."/>
            <person name="Rokas A."/>
            <person name="Rosa C.A."/>
            <person name="Scheuner C."/>
            <person name="Sibirny A.A."/>
            <person name="Slot J.C."/>
            <person name="Stielow J.B."/>
            <person name="Sun H."/>
            <person name="Kurtzman C.P."/>
            <person name="Blackwell M."/>
            <person name="Grigoriev I.V."/>
            <person name="Jeffries T.W."/>
        </authorList>
    </citation>
    <scope>NUCLEOTIDE SEQUENCE [LARGE SCALE GENOMIC DNA]</scope>
    <source>
        <strain evidence="11 12">DSM 6958</strain>
    </source>
</reference>
<dbReference type="Pfam" id="PF00753">
    <property type="entry name" value="Lactamase_B"/>
    <property type="match status" value="1"/>
</dbReference>
<evidence type="ECO:0000256" key="2">
    <source>
        <dbReference type="ARBA" id="ARBA00001947"/>
    </source>
</evidence>
<dbReference type="Proteomes" id="UP000095009">
    <property type="component" value="Unassembled WGS sequence"/>
</dbReference>
<dbReference type="HAMAP" id="MF_01374">
    <property type="entry name" value="Glyoxalase_2"/>
    <property type="match status" value="1"/>
</dbReference>
<dbReference type="UniPathway" id="UPA00619">
    <property type="reaction ID" value="UER00676"/>
</dbReference>
<evidence type="ECO:0000256" key="5">
    <source>
        <dbReference type="ARBA" id="ARBA00011917"/>
    </source>
</evidence>
<keyword evidence="8" id="KW-0862">Zinc</keyword>
<dbReference type="PANTHER" id="PTHR11935:SF94">
    <property type="entry name" value="TENZING NORGAY, ISOFORM C"/>
    <property type="match status" value="1"/>
</dbReference>
<dbReference type="GO" id="GO:0019243">
    <property type="term" value="P:methylglyoxal catabolic process to D-lactate via S-lactoyl-glutathione"/>
    <property type="evidence" value="ECO:0007669"/>
    <property type="project" value="InterPro"/>
</dbReference>
<keyword evidence="6" id="KW-0479">Metal-binding</keyword>
<dbReference type="InterPro" id="IPR032282">
    <property type="entry name" value="HAGH_C"/>
</dbReference>
<dbReference type="Gene3D" id="3.60.15.10">
    <property type="entry name" value="Ribonuclease Z/Hydroxyacylglutathione hydrolase-like"/>
    <property type="match status" value="1"/>
</dbReference>
<dbReference type="SUPFAM" id="SSF56281">
    <property type="entry name" value="Metallo-hydrolase/oxidoreductase"/>
    <property type="match status" value="1"/>
</dbReference>
<gene>
    <name evidence="11" type="ORF">NADFUDRAFT_51718</name>
</gene>
<dbReference type="OrthoDB" id="515692at2759"/>
<dbReference type="InterPro" id="IPR036866">
    <property type="entry name" value="RibonucZ/Hydroxyglut_hydro"/>
</dbReference>
<dbReference type="InterPro" id="IPR017782">
    <property type="entry name" value="Hydroxyacylglutathione_Hdrlase"/>
</dbReference>
<sequence length="334" mass="37195">MLTRSLRLPRALFQYRSNPIATHALSPQLIKARTMHIQHIKMRWGTGDNYAYILTDTATKDSWIIDPAEPQEVIPVVQDLVDAGKIKLTAIVNTHHHYDHAGGNKGLLQEFPKLPVIAGRDSPLVSLTPQHGQVLQLGAHIKVTALHTPCHTQDSISYFCEDTSTQPAQRAVFTGDTLFIAGCGRFFEGTASEMTKALVDTLGGLPDDTLIYPGHEYTKSNVRFVKTVMDPAKYDAVKMLDDYTNSHEITTGVFSMGQEKTYNPFMLVREPAIQQLVKAESAHEAMASLREKKNKMIVMIPEVLPHNHMVPKEVEKTIPAPAKRRINISPLSTL</sequence>
<evidence type="ECO:0000256" key="1">
    <source>
        <dbReference type="ARBA" id="ARBA00001623"/>
    </source>
</evidence>
<comment type="catalytic activity">
    <reaction evidence="1">
        <text>an S-(2-hydroxyacyl)glutathione + H2O = a 2-hydroxy carboxylate + glutathione + H(+)</text>
        <dbReference type="Rhea" id="RHEA:21864"/>
        <dbReference type="ChEBI" id="CHEBI:15377"/>
        <dbReference type="ChEBI" id="CHEBI:15378"/>
        <dbReference type="ChEBI" id="CHEBI:57925"/>
        <dbReference type="ChEBI" id="CHEBI:58896"/>
        <dbReference type="ChEBI" id="CHEBI:71261"/>
        <dbReference type="EC" id="3.1.2.6"/>
    </reaction>
</comment>
<comment type="pathway">
    <text evidence="3">Secondary metabolite metabolism; methylglyoxal degradation; (R)-lactate from methylglyoxal: step 2/2.</text>
</comment>